<dbReference type="InterPro" id="IPR048270">
    <property type="entry name" value="PNMA_C"/>
</dbReference>
<reference evidence="4" key="2">
    <citation type="submission" date="2016-06" db="EMBL/GenBank/DDBJ databases">
        <title>The genome of a short-lived fish provides insights into sex chromosome evolution and the genetic control of aging.</title>
        <authorList>
            <person name="Reichwald K."/>
            <person name="Felder M."/>
            <person name="Petzold A."/>
            <person name="Koch P."/>
            <person name="Groth M."/>
            <person name="Platzer M."/>
        </authorList>
    </citation>
    <scope>NUCLEOTIDE SEQUENCE</scope>
    <source>
        <tissue evidence="4">Brain</tissue>
    </source>
</reference>
<feature type="compositionally biased region" description="Polar residues" evidence="2">
    <location>
        <begin position="534"/>
        <end position="545"/>
    </location>
</feature>
<dbReference type="SUPFAM" id="SSF57756">
    <property type="entry name" value="Retrovirus zinc finger-like domains"/>
    <property type="match status" value="1"/>
</dbReference>
<accession>A0A1A7ZSX6</accession>
<organism evidence="4">
    <name type="scientific">Nothobranchius furzeri</name>
    <name type="common">Turquoise killifish</name>
    <dbReference type="NCBI Taxonomy" id="105023"/>
    <lineage>
        <taxon>Eukaryota</taxon>
        <taxon>Metazoa</taxon>
        <taxon>Chordata</taxon>
        <taxon>Craniata</taxon>
        <taxon>Vertebrata</taxon>
        <taxon>Euteleostomi</taxon>
        <taxon>Actinopterygii</taxon>
        <taxon>Neopterygii</taxon>
        <taxon>Teleostei</taxon>
        <taxon>Neoteleostei</taxon>
        <taxon>Acanthomorphata</taxon>
        <taxon>Ovalentaria</taxon>
        <taxon>Atherinomorphae</taxon>
        <taxon>Cyprinodontiformes</taxon>
        <taxon>Nothobranchiidae</taxon>
        <taxon>Nothobranchius</taxon>
    </lineage>
</organism>
<keyword evidence="1" id="KW-0479">Metal-binding</keyword>
<dbReference type="InterPro" id="IPR026523">
    <property type="entry name" value="PNMA"/>
</dbReference>
<protein>
    <recommendedName>
        <fullName evidence="3">CCHC-type domain-containing protein</fullName>
    </recommendedName>
</protein>
<dbReference type="PROSITE" id="PS50158">
    <property type="entry name" value="ZF_CCHC"/>
    <property type="match status" value="1"/>
</dbReference>
<dbReference type="Pfam" id="PF14893">
    <property type="entry name" value="PNMA"/>
    <property type="match status" value="1"/>
</dbReference>
<dbReference type="AlphaFoldDB" id="A0A1A7ZSX6"/>
<dbReference type="GO" id="GO:0008270">
    <property type="term" value="F:zinc ion binding"/>
    <property type="evidence" value="ECO:0007669"/>
    <property type="project" value="UniProtKB-KW"/>
</dbReference>
<evidence type="ECO:0000256" key="1">
    <source>
        <dbReference type="PROSITE-ProRule" id="PRU00047"/>
    </source>
</evidence>
<evidence type="ECO:0000259" key="3">
    <source>
        <dbReference type="PROSITE" id="PS50158"/>
    </source>
</evidence>
<dbReference type="EMBL" id="HADY01007389">
    <property type="protein sequence ID" value="SBP45874.1"/>
    <property type="molecule type" value="Transcribed_RNA"/>
</dbReference>
<feature type="region of interest" description="Disordered" evidence="2">
    <location>
        <begin position="480"/>
        <end position="519"/>
    </location>
</feature>
<proteinExistence type="predicted"/>
<feature type="region of interest" description="Disordered" evidence="2">
    <location>
        <begin position="439"/>
        <end position="463"/>
    </location>
</feature>
<feature type="domain" description="CCHC-type" evidence="3">
    <location>
        <begin position="522"/>
        <end position="537"/>
    </location>
</feature>
<gene>
    <name evidence="4" type="primary">Nfu_g_1_024922</name>
</gene>
<evidence type="ECO:0000313" key="4">
    <source>
        <dbReference type="EMBL" id="SBP45874.1"/>
    </source>
</evidence>
<dbReference type="PANTHER" id="PTHR23095:SF53">
    <property type="entry name" value="ZINC FINGER CCHC DOMAIN-CONTAINING PROTEIN 12-LIKE"/>
    <property type="match status" value="1"/>
</dbReference>
<sequence>MEVIETQNIKVPNSVLVKPITGAVLDNEVLEYLAQIGSVERVVKVTSHDVLFKDSAIVEFKSGEPIEFLLDTLPCDRPSSDPNVFHHIELLSKWYTTGRGSSLTSYYLTELQSMAKRGGVSFEDVLLEELARIQKSTTNPGVISDSAAVQEPQPSNNVALLGQDINESLLSRGDDISNNLPFNNMPLSTTSAGASASPRKRTVHLTSEQLVTPEVQRVVVEHVINNPDSPSHGHVKLRPFSGKIPCPYPESDYDTWRSNVAFYLADPNVSNQQKVRKIIESLAPPAANIVRHLGPNSTPHEYICLLDSAFETVDDGDELFAKFLNTNQNPGEKPSEYLQRLQIALNKVVKRGGMVASDSDRQLLKQFCRGCWDNSIITSLQLEQRKNKPPSFPDLLLMLRVEEDKHVTKSNRMKQHFGTFKSKVQTNSLKVDEAAQCNQWHNDETKPSTLTEKPPTPKADTQKLEKQLAKLQVQMASLKASLSGATNKSSTKPSKKTKHLVDPNPGYLPGSKPLKKPRPGYCFRCGEDGHIAPSCSNDPNPQLVGTKQREFKQKQQAYEEQSKLSLN</sequence>
<dbReference type="PANTHER" id="PTHR23095">
    <property type="entry name" value="PARANEOPLASTIC ANTIGEN"/>
    <property type="match status" value="1"/>
</dbReference>
<feature type="region of interest" description="Disordered" evidence="2">
    <location>
        <begin position="532"/>
        <end position="567"/>
    </location>
</feature>
<keyword evidence="1" id="KW-0863">Zinc-finger</keyword>
<dbReference type="InterPro" id="IPR036875">
    <property type="entry name" value="Znf_CCHC_sf"/>
</dbReference>
<keyword evidence="1" id="KW-0862">Zinc</keyword>
<reference evidence="4" key="1">
    <citation type="submission" date="2016-05" db="EMBL/GenBank/DDBJ databases">
        <authorList>
            <person name="Lavstsen T."/>
            <person name="Jespersen J.S."/>
        </authorList>
    </citation>
    <scope>NUCLEOTIDE SEQUENCE</scope>
    <source>
        <tissue evidence="4">Brain</tissue>
    </source>
</reference>
<dbReference type="GO" id="GO:0003676">
    <property type="term" value="F:nucleic acid binding"/>
    <property type="evidence" value="ECO:0007669"/>
    <property type="project" value="InterPro"/>
</dbReference>
<name>A0A1A7ZSX6_NOTFU</name>
<dbReference type="InterPro" id="IPR001878">
    <property type="entry name" value="Znf_CCHC"/>
</dbReference>
<evidence type="ECO:0000256" key="2">
    <source>
        <dbReference type="SAM" id="MobiDB-lite"/>
    </source>
</evidence>
<feature type="compositionally biased region" description="Polar residues" evidence="2">
    <location>
        <begin position="554"/>
        <end position="567"/>
    </location>
</feature>